<feature type="transmembrane region" description="Helical" evidence="1">
    <location>
        <begin position="119"/>
        <end position="144"/>
    </location>
</feature>
<organism evidence="3 4">
    <name type="scientific">Parastrongyloides trichosuri</name>
    <name type="common">Possum-specific nematode worm</name>
    <dbReference type="NCBI Taxonomy" id="131310"/>
    <lineage>
        <taxon>Eukaryota</taxon>
        <taxon>Metazoa</taxon>
        <taxon>Ecdysozoa</taxon>
        <taxon>Nematoda</taxon>
        <taxon>Chromadorea</taxon>
        <taxon>Rhabditida</taxon>
        <taxon>Tylenchina</taxon>
        <taxon>Panagrolaimomorpha</taxon>
        <taxon>Strongyloidoidea</taxon>
        <taxon>Strongyloididae</taxon>
        <taxon>Parastrongyloides</taxon>
    </lineage>
</organism>
<dbReference type="PANTHER" id="PTHR23017:SF3">
    <property type="entry name" value="G-PROTEIN COUPLED RECEPTORS FAMILY 1 PROFILE DOMAIN-CONTAINING PROTEIN"/>
    <property type="match status" value="1"/>
</dbReference>
<keyword evidence="1" id="KW-1133">Transmembrane helix</keyword>
<keyword evidence="3" id="KW-1185">Reference proteome</keyword>
<keyword evidence="1" id="KW-0812">Transmembrane</keyword>
<dbReference type="AlphaFoldDB" id="A0A0N4ZKW6"/>
<accession>A0A0N4ZKW6</accession>
<sequence length="182" mass="20940">MLIALSIGDVCYFVYNNRIWEYGSTEFCSLVALIQDFGYGVFIGSFIILIDFINTILIVKKKINLKKKLTVTITSSKKSNQKNIDVDIFFRTVISNLLMVLMLVSFHYFYLLYVDSYDWLFVTTSMAWVTHHCLDGIIVGLLNIEVRKYTFTKGKKSTVSAVTNVKFGHEKRSVVKPSKYII</sequence>
<feature type="domain" description="7TM GPCR serpentine receptor class x (Srx)" evidence="2">
    <location>
        <begin position="7"/>
        <end position="143"/>
    </location>
</feature>
<dbReference type="InterPro" id="IPR019430">
    <property type="entry name" value="7TM_GPCR_serpentine_rcpt_Srx"/>
</dbReference>
<evidence type="ECO:0000313" key="4">
    <source>
        <dbReference type="WBParaSite" id="PTRK_0000874900.1"/>
    </source>
</evidence>
<evidence type="ECO:0000259" key="2">
    <source>
        <dbReference type="Pfam" id="PF10328"/>
    </source>
</evidence>
<evidence type="ECO:0000313" key="3">
    <source>
        <dbReference type="Proteomes" id="UP000038045"/>
    </source>
</evidence>
<protein>
    <submittedName>
        <fullName evidence="4">7TM_GPCR_Srx domain-containing protein</fullName>
    </submittedName>
</protein>
<reference evidence="4" key="1">
    <citation type="submission" date="2017-02" db="UniProtKB">
        <authorList>
            <consortium name="WormBaseParasite"/>
        </authorList>
    </citation>
    <scope>IDENTIFICATION</scope>
</reference>
<feature type="transmembrane region" description="Helical" evidence="1">
    <location>
        <begin position="37"/>
        <end position="59"/>
    </location>
</feature>
<dbReference type="WBParaSite" id="PTRK_0000874900.1">
    <property type="protein sequence ID" value="PTRK_0000874900.1"/>
    <property type="gene ID" value="PTRK_0000874900"/>
</dbReference>
<dbReference type="Pfam" id="PF10328">
    <property type="entry name" value="7TM_GPCR_Srx"/>
    <property type="match status" value="1"/>
</dbReference>
<feature type="transmembrane region" description="Helical" evidence="1">
    <location>
        <begin position="88"/>
        <end position="113"/>
    </location>
</feature>
<evidence type="ECO:0000256" key="1">
    <source>
        <dbReference type="SAM" id="Phobius"/>
    </source>
</evidence>
<dbReference type="PANTHER" id="PTHR23017">
    <property type="entry name" value="SERPENTINE RECEPTOR, CLASS X"/>
    <property type="match status" value="1"/>
</dbReference>
<name>A0A0N4ZKW6_PARTI</name>
<proteinExistence type="predicted"/>
<dbReference type="Proteomes" id="UP000038045">
    <property type="component" value="Unplaced"/>
</dbReference>
<keyword evidence="1" id="KW-0472">Membrane</keyword>